<dbReference type="PRINTS" id="PR00691">
    <property type="entry name" value="ADHESINB"/>
</dbReference>
<feature type="signal peptide" evidence="5">
    <location>
        <begin position="1"/>
        <end position="32"/>
    </location>
</feature>
<dbReference type="PANTHER" id="PTHR42953">
    <property type="entry name" value="HIGH-AFFINITY ZINC UPTAKE SYSTEM PROTEIN ZNUA-RELATED"/>
    <property type="match status" value="1"/>
</dbReference>
<dbReference type="InterPro" id="IPR050492">
    <property type="entry name" value="Bact_metal-bind_prot9"/>
</dbReference>
<dbReference type="SUPFAM" id="SSF53807">
    <property type="entry name" value="Helical backbone' metal receptor"/>
    <property type="match status" value="1"/>
</dbReference>
<dbReference type="Proteomes" id="UP001442494">
    <property type="component" value="Unassembled WGS sequence"/>
</dbReference>
<dbReference type="InterPro" id="IPR006129">
    <property type="entry name" value="AdhesinB"/>
</dbReference>
<dbReference type="InterPro" id="IPR006128">
    <property type="entry name" value="Lipoprotein_PsaA-like"/>
</dbReference>
<dbReference type="Pfam" id="PF01297">
    <property type="entry name" value="ZnuA"/>
    <property type="match status" value="1"/>
</dbReference>
<dbReference type="PANTHER" id="PTHR42953:SF3">
    <property type="entry name" value="HIGH-AFFINITY ZINC UPTAKE SYSTEM PROTEIN ZNUA"/>
    <property type="match status" value="1"/>
</dbReference>
<organism evidence="6 7">
    <name type="scientific">Funiculus sociatus GB2-A5</name>
    <dbReference type="NCBI Taxonomy" id="2933946"/>
    <lineage>
        <taxon>Bacteria</taxon>
        <taxon>Bacillati</taxon>
        <taxon>Cyanobacteriota</taxon>
        <taxon>Cyanophyceae</taxon>
        <taxon>Coleofasciculales</taxon>
        <taxon>Coleofasciculaceae</taxon>
        <taxon>Funiculus</taxon>
    </lineage>
</organism>
<gene>
    <name evidence="6" type="ORF">NDI37_20070</name>
</gene>
<dbReference type="EMBL" id="JAMPKK010000050">
    <property type="protein sequence ID" value="MEP0866754.1"/>
    <property type="molecule type" value="Genomic_DNA"/>
</dbReference>
<evidence type="ECO:0000256" key="4">
    <source>
        <dbReference type="RuleBase" id="RU003512"/>
    </source>
</evidence>
<evidence type="ECO:0000313" key="7">
    <source>
        <dbReference type="Proteomes" id="UP001442494"/>
    </source>
</evidence>
<evidence type="ECO:0000256" key="1">
    <source>
        <dbReference type="ARBA" id="ARBA00011028"/>
    </source>
</evidence>
<dbReference type="PRINTS" id="PR00690">
    <property type="entry name" value="ADHESNFAMILY"/>
</dbReference>
<feature type="chain" id="PRO_5045216552" evidence="5">
    <location>
        <begin position="33"/>
        <end position="328"/>
    </location>
</feature>
<name>A0ABV0JUG6_9CYAN</name>
<evidence type="ECO:0000256" key="3">
    <source>
        <dbReference type="ARBA" id="ARBA00022729"/>
    </source>
</evidence>
<evidence type="ECO:0000313" key="6">
    <source>
        <dbReference type="EMBL" id="MEP0866754.1"/>
    </source>
</evidence>
<sequence>MTRPHMRHHPGRIGLFLGALLPILAANGCTQAESTAQSQNQTASPPAAKSGETVKIVTTFLPMYWFTKAVAGEKAQVDILVPPGSEVHEYQATPAAVQAIAQANVLVKNGLGLEEFLKETVKNAGNSSLKEIEASKGIKTLEETDHDHAEEKGDHEHAGGNPHVWLDPSLAKQQVENIRDGLVAADPGNQTTYEANAAAYIQQLEGLDKEFQQRLQPYRGCTYVTFHDAYPYLAKRYQLKQVAVVQIPEDSLSPADVQKAVGAVKQHKVKALLGEPGTDNKLLQSLSQDLNLTLRPIDPLENGPQDPDHYFRAMRNNLQTIEAACKES</sequence>
<keyword evidence="7" id="KW-1185">Reference proteome</keyword>
<dbReference type="Gene3D" id="3.40.50.1980">
    <property type="entry name" value="Nitrogenase molybdenum iron protein domain"/>
    <property type="match status" value="2"/>
</dbReference>
<evidence type="ECO:0000256" key="2">
    <source>
        <dbReference type="ARBA" id="ARBA00022448"/>
    </source>
</evidence>
<reference evidence="6 7" key="1">
    <citation type="submission" date="2022-04" db="EMBL/GenBank/DDBJ databases">
        <title>Positive selection, recombination, and allopatry shape intraspecific diversity of widespread and dominant cyanobacteria.</title>
        <authorList>
            <person name="Wei J."/>
            <person name="Shu W."/>
            <person name="Hu C."/>
        </authorList>
    </citation>
    <scope>NUCLEOTIDE SEQUENCE [LARGE SCALE GENOMIC DNA]</scope>
    <source>
        <strain evidence="6 7">GB2-A5</strain>
    </source>
</reference>
<protein>
    <submittedName>
        <fullName evidence="6">Zinc ABC transporter substrate-binding protein</fullName>
    </submittedName>
</protein>
<keyword evidence="2 4" id="KW-0813">Transport</keyword>
<dbReference type="InterPro" id="IPR006127">
    <property type="entry name" value="ZnuA-like"/>
</dbReference>
<evidence type="ECO:0000256" key="5">
    <source>
        <dbReference type="SAM" id="SignalP"/>
    </source>
</evidence>
<proteinExistence type="inferred from homology"/>
<comment type="similarity">
    <text evidence="1 4">Belongs to the bacterial solute-binding protein 9 family.</text>
</comment>
<keyword evidence="3 5" id="KW-0732">Signal</keyword>
<accession>A0ABV0JUG6</accession>
<comment type="caution">
    <text evidence="6">The sequence shown here is derived from an EMBL/GenBank/DDBJ whole genome shotgun (WGS) entry which is preliminary data.</text>
</comment>